<dbReference type="SUPFAM" id="SSF52540">
    <property type="entry name" value="P-loop containing nucleoside triphosphate hydrolases"/>
    <property type="match status" value="1"/>
</dbReference>
<feature type="transmembrane region" description="Helical" evidence="9">
    <location>
        <begin position="36"/>
        <end position="59"/>
    </location>
</feature>
<keyword evidence="13" id="KW-1185">Reference proteome</keyword>
<keyword evidence="5" id="KW-0547">Nucleotide-binding</keyword>
<evidence type="ECO:0000256" key="7">
    <source>
        <dbReference type="ARBA" id="ARBA00022989"/>
    </source>
</evidence>
<accession>H3NMA4</accession>
<dbReference type="Pfam" id="PF00664">
    <property type="entry name" value="ABC_membrane"/>
    <property type="match status" value="1"/>
</dbReference>
<feature type="transmembrane region" description="Helical" evidence="9">
    <location>
        <begin position="184"/>
        <end position="201"/>
    </location>
</feature>
<evidence type="ECO:0000313" key="13">
    <source>
        <dbReference type="Proteomes" id="UP000004191"/>
    </source>
</evidence>
<evidence type="ECO:0000313" key="12">
    <source>
        <dbReference type="EMBL" id="EHR35513.1"/>
    </source>
</evidence>
<proteinExistence type="predicted"/>
<dbReference type="GO" id="GO:0005886">
    <property type="term" value="C:plasma membrane"/>
    <property type="evidence" value="ECO:0007669"/>
    <property type="project" value="UniProtKB-SubCell"/>
</dbReference>
<comment type="caution">
    <text evidence="12">The sequence shown here is derived from an EMBL/GenBank/DDBJ whole genome shotgun (WGS) entry which is preliminary data.</text>
</comment>
<organism evidence="12 13">
    <name type="scientific">Helcococcus kunzii ATCC 51366</name>
    <dbReference type="NCBI Taxonomy" id="883114"/>
    <lineage>
        <taxon>Bacteria</taxon>
        <taxon>Bacillati</taxon>
        <taxon>Bacillota</taxon>
        <taxon>Tissierellia</taxon>
        <taxon>Tissierellales</taxon>
        <taxon>Peptoniphilaceae</taxon>
        <taxon>Helcococcus</taxon>
    </lineage>
</organism>
<evidence type="ECO:0000256" key="4">
    <source>
        <dbReference type="ARBA" id="ARBA00022692"/>
    </source>
</evidence>
<comment type="subcellular location">
    <subcellularLocation>
        <location evidence="1">Cell membrane</location>
        <topology evidence="1">Multi-pass membrane protein</topology>
    </subcellularLocation>
</comment>
<dbReference type="HOGENOM" id="CLU_000604_84_7_9"/>
<protein>
    <recommendedName>
        <fullName evidence="14">ABC transporter ATP-binding protein</fullName>
    </recommendedName>
</protein>
<evidence type="ECO:0000256" key="1">
    <source>
        <dbReference type="ARBA" id="ARBA00004651"/>
    </source>
</evidence>
<dbReference type="AlphaFoldDB" id="H3NMA4"/>
<dbReference type="GeneID" id="96998482"/>
<dbReference type="InterPro" id="IPR027417">
    <property type="entry name" value="P-loop_NTPase"/>
</dbReference>
<dbReference type="GO" id="GO:0005524">
    <property type="term" value="F:ATP binding"/>
    <property type="evidence" value="ECO:0007669"/>
    <property type="project" value="UniProtKB-KW"/>
</dbReference>
<dbReference type="InterPro" id="IPR036640">
    <property type="entry name" value="ABC1_TM_sf"/>
</dbReference>
<dbReference type="eggNOG" id="COG1132">
    <property type="taxonomic scope" value="Bacteria"/>
</dbReference>
<feature type="transmembrane region" description="Helical" evidence="9">
    <location>
        <begin position="79"/>
        <end position="104"/>
    </location>
</feature>
<dbReference type="InterPro" id="IPR003593">
    <property type="entry name" value="AAA+_ATPase"/>
</dbReference>
<dbReference type="InterPro" id="IPR011527">
    <property type="entry name" value="ABC1_TM_dom"/>
</dbReference>
<evidence type="ECO:0000259" key="10">
    <source>
        <dbReference type="PROSITE" id="PS50893"/>
    </source>
</evidence>
<dbReference type="Pfam" id="PF00005">
    <property type="entry name" value="ABC_tran"/>
    <property type="match status" value="1"/>
</dbReference>
<evidence type="ECO:0000256" key="8">
    <source>
        <dbReference type="ARBA" id="ARBA00023136"/>
    </source>
</evidence>
<dbReference type="SUPFAM" id="SSF90123">
    <property type="entry name" value="ABC transporter transmembrane region"/>
    <property type="match status" value="1"/>
</dbReference>
<feature type="domain" description="ABC transmembrane type-1" evidence="11">
    <location>
        <begin position="39"/>
        <end position="328"/>
    </location>
</feature>
<dbReference type="SMART" id="SM00382">
    <property type="entry name" value="AAA"/>
    <property type="match status" value="1"/>
</dbReference>
<evidence type="ECO:0000256" key="5">
    <source>
        <dbReference type="ARBA" id="ARBA00022741"/>
    </source>
</evidence>
<feature type="transmembrane region" description="Helical" evidence="9">
    <location>
        <begin position="152"/>
        <end position="178"/>
    </location>
</feature>
<gene>
    <name evidence="12" type="ORF">HMPREF9709_00465</name>
</gene>
<keyword evidence="2" id="KW-0813">Transport</keyword>
<evidence type="ECO:0000256" key="6">
    <source>
        <dbReference type="ARBA" id="ARBA00022840"/>
    </source>
</evidence>
<evidence type="ECO:0008006" key="14">
    <source>
        <dbReference type="Google" id="ProtNLM"/>
    </source>
</evidence>
<dbReference type="Gene3D" id="1.20.1560.10">
    <property type="entry name" value="ABC transporter type 1, transmembrane domain"/>
    <property type="match status" value="1"/>
</dbReference>
<feature type="domain" description="ABC transporter" evidence="10">
    <location>
        <begin position="359"/>
        <end position="592"/>
    </location>
</feature>
<feature type="transmembrane region" description="Helical" evidence="9">
    <location>
        <begin position="274"/>
        <end position="291"/>
    </location>
</feature>
<evidence type="ECO:0000256" key="3">
    <source>
        <dbReference type="ARBA" id="ARBA00022475"/>
    </source>
</evidence>
<dbReference type="GO" id="GO:0140359">
    <property type="term" value="F:ABC-type transporter activity"/>
    <property type="evidence" value="ECO:0007669"/>
    <property type="project" value="InterPro"/>
</dbReference>
<evidence type="ECO:0000259" key="11">
    <source>
        <dbReference type="PROSITE" id="PS50929"/>
    </source>
</evidence>
<dbReference type="Gene3D" id="3.40.50.300">
    <property type="entry name" value="P-loop containing nucleotide triphosphate hydrolases"/>
    <property type="match status" value="1"/>
</dbReference>
<evidence type="ECO:0000256" key="9">
    <source>
        <dbReference type="SAM" id="Phobius"/>
    </source>
</evidence>
<evidence type="ECO:0000256" key="2">
    <source>
        <dbReference type="ARBA" id="ARBA00022448"/>
    </source>
</evidence>
<sequence length="593" mass="67336">MNKKDEIQGSFIKENYKQKARFRNKKLFQYLMQLKGLFAISMGLTIFATLAELIGPYILGQILDGQLVEGVGAKDLGQFYKLVGMYFGSILITTLAAYFGALAYSKLANSLSQIIRKDTFRHVLSLPVQFFDKYAIGKIVNRITNDTKDIRMLFNLVFTQILTTVVKTIGLVIALFIIDWKLGLMTLIVAPLTYIIFKDYFKKSTEYQRKLKYYRSELNGNLAENITTMEVIQAFNKEDEIYDEFSEINNKINEQGWNLATLWAYSGFNATNTLGNLTVSIIVILFGYYFLQGQPFISVGSLFIFIDYNRRIYQNVNMLMDQAGNLEGSKSAADQLFELLRVEPFKEGTQNIENMQGNIQFEDVSFAYNNDEYVIHDLNLEIPKGSSAAFVGHTGSGKSTVMNLIYKFYNINKGKILIDGKDINELDMVKIRKNMAIVFQNPYIFEGTIFENIALFDDSISKNEAELALISVGGENILMREGGIDAVVRESGAGYSSGERQIISFARAMVRDPKILVLDEATANVDSETEERIQFGLERLKKGRTTLIIAHRLSTIKNVDKIYLLEKGHLIESGSHDELLRQNGKYAEMYRNN</sequence>
<dbReference type="GO" id="GO:0034040">
    <property type="term" value="F:ATPase-coupled lipid transmembrane transporter activity"/>
    <property type="evidence" value="ECO:0007669"/>
    <property type="project" value="TreeGrafter"/>
</dbReference>
<dbReference type="FunFam" id="3.40.50.300:FF:000221">
    <property type="entry name" value="Multidrug ABC transporter ATP-binding protein"/>
    <property type="match status" value="1"/>
</dbReference>
<dbReference type="PROSITE" id="PS50893">
    <property type="entry name" value="ABC_TRANSPORTER_2"/>
    <property type="match status" value="1"/>
</dbReference>
<dbReference type="CDD" id="cd18544">
    <property type="entry name" value="ABC_6TM_TmrA_like"/>
    <property type="match status" value="1"/>
</dbReference>
<dbReference type="RefSeq" id="WP_005397586.1">
    <property type="nucleotide sequence ID" value="NZ_JH601088.1"/>
</dbReference>
<keyword evidence="6" id="KW-0067">ATP-binding</keyword>
<keyword evidence="8 9" id="KW-0472">Membrane</keyword>
<dbReference type="PANTHER" id="PTHR24221:SF430">
    <property type="entry name" value="MULTIDRUG RESISTANCE ABC TRANSPORTER ATP-BINDING_PERMEASE PROTEIN YHEH-RELATED"/>
    <property type="match status" value="1"/>
</dbReference>
<dbReference type="PANTHER" id="PTHR24221">
    <property type="entry name" value="ATP-BINDING CASSETTE SUB-FAMILY B"/>
    <property type="match status" value="1"/>
</dbReference>
<dbReference type="PROSITE" id="PS50929">
    <property type="entry name" value="ABC_TM1F"/>
    <property type="match status" value="1"/>
</dbReference>
<dbReference type="GO" id="GO:0016887">
    <property type="term" value="F:ATP hydrolysis activity"/>
    <property type="evidence" value="ECO:0007669"/>
    <property type="project" value="InterPro"/>
</dbReference>
<name>H3NMA4_9FIRM</name>
<dbReference type="Proteomes" id="UP000004191">
    <property type="component" value="Unassembled WGS sequence"/>
</dbReference>
<keyword evidence="7 9" id="KW-1133">Transmembrane helix</keyword>
<dbReference type="EMBL" id="AGEI01000012">
    <property type="protein sequence ID" value="EHR35513.1"/>
    <property type="molecule type" value="Genomic_DNA"/>
</dbReference>
<dbReference type="InterPro" id="IPR003439">
    <property type="entry name" value="ABC_transporter-like_ATP-bd"/>
</dbReference>
<dbReference type="STRING" id="883114.HMPREF9709_00465"/>
<dbReference type="InterPro" id="IPR039421">
    <property type="entry name" value="Type_1_exporter"/>
</dbReference>
<keyword evidence="3" id="KW-1003">Cell membrane</keyword>
<reference evidence="12 13" key="1">
    <citation type="submission" date="2012-01" db="EMBL/GenBank/DDBJ databases">
        <title>The Genome Sequence of Helcococcus kunzii ATCC 51366.</title>
        <authorList>
            <consortium name="The Broad Institute Genome Sequencing Platform"/>
            <person name="Earl A."/>
            <person name="Ward D."/>
            <person name="Feldgarden M."/>
            <person name="Gevers D."/>
            <person name="Huys G."/>
            <person name="Young S.K."/>
            <person name="Zeng Q."/>
            <person name="Gargeya S."/>
            <person name="Fitzgerald M."/>
            <person name="Haas B."/>
            <person name="Abouelleil A."/>
            <person name="Alvarado L."/>
            <person name="Arachchi H.M."/>
            <person name="Berlin A."/>
            <person name="Chapman S.B."/>
            <person name="Gearin G."/>
            <person name="Goldberg J."/>
            <person name="Griggs A."/>
            <person name="Gujja S."/>
            <person name="Hansen M."/>
            <person name="Heiman D."/>
            <person name="Howarth C."/>
            <person name="Larimer J."/>
            <person name="Lui A."/>
            <person name="MacDonald P.J.P."/>
            <person name="McCowen C."/>
            <person name="Montmayeur A."/>
            <person name="Murphy C."/>
            <person name="Neiman D."/>
            <person name="Pearson M."/>
            <person name="Priest M."/>
            <person name="Roberts A."/>
            <person name="Saif S."/>
            <person name="Shea T."/>
            <person name="Sisk P."/>
            <person name="Stolte C."/>
            <person name="Sykes S."/>
            <person name="Wortman J."/>
            <person name="Nusbaum C."/>
            <person name="Birren B."/>
        </authorList>
    </citation>
    <scope>NUCLEOTIDE SEQUENCE [LARGE SCALE GENOMIC DNA]</scope>
    <source>
        <strain evidence="12 13">ATCC 51366</strain>
    </source>
</reference>
<keyword evidence="4 9" id="KW-0812">Transmembrane</keyword>